<evidence type="ECO:0000256" key="3">
    <source>
        <dbReference type="ARBA" id="ARBA00022842"/>
    </source>
</evidence>
<sequence>MTSGAVEVARGLASSTYLFVPGDRPERFAKADGAGADVVILDLEDAVAPANKDGAREHVAGWAGTHACAVRINAVGRRPARRWCRPPRSAPPRPGGRGDGRQARTGPRPPGPGGGLKTSPRQLFTHQQPTISKESPA</sequence>
<name>A0ABP8JRQ3_9ACTN</name>
<keyword evidence="3" id="KW-0460">Magnesium</keyword>
<evidence type="ECO:0000256" key="1">
    <source>
        <dbReference type="ARBA" id="ARBA00001946"/>
    </source>
</evidence>
<dbReference type="PANTHER" id="PTHR32308">
    <property type="entry name" value="LYASE BETA SUBUNIT, PUTATIVE (AFU_ORTHOLOGUE AFUA_4G13030)-RELATED"/>
    <property type="match status" value="1"/>
</dbReference>
<feature type="region of interest" description="Disordered" evidence="4">
    <location>
        <begin position="78"/>
        <end position="137"/>
    </location>
</feature>
<evidence type="ECO:0000256" key="2">
    <source>
        <dbReference type="ARBA" id="ARBA00022723"/>
    </source>
</evidence>
<dbReference type="InterPro" id="IPR040442">
    <property type="entry name" value="Pyrv_kinase-like_dom_sf"/>
</dbReference>
<comment type="caution">
    <text evidence="6">The sequence shown here is derived from an EMBL/GenBank/DDBJ whole genome shotgun (WGS) entry which is preliminary data.</text>
</comment>
<dbReference type="PANTHER" id="PTHR32308:SF0">
    <property type="entry name" value="HPCH_HPAI ALDOLASE_CITRATE LYASE DOMAIN-CONTAINING PROTEIN"/>
    <property type="match status" value="1"/>
</dbReference>
<dbReference type="InterPro" id="IPR005000">
    <property type="entry name" value="Aldolase/citrate-lyase_domain"/>
</dbReference>
<evidence type="ECO:0000256" key="4">
    <source>
        <dbReference type="SAM" id="MobiDB-lite"/>
    </source>
</evidence>
<feature type="domain" description="HpcH/HpaI aldolase/citrate lyase" evidence="5">
    <location>
        <begin position="17"/>
        <end position="63"/>
    </location>
</feature>
<keyword evidence="7" id="KW-1185">Reference proteome</keyword>
<dbReference type="Proteomes" id="UP001500635">
    <property type="component" value="Unassembled WGS sequence"/>
</dbReference>
<dbReference type="Gene3D" id="3.20.20.60">
    <property type="entry name" value="Phosphoenolpyruvate-binding domains"/>
    <property type="match status" value="1"/>
</dbReference>
<dbReference type="Pfam" id="PF03328">
    <property type="entry name" value="HpcH_HpaI"/>
    <property type="match status" value="1"/>
</dbReference>
<keyword evidence="2" id="KW-0479">Metal-binding</keyword>
<dbReference type="EMBL" id="BAABFR010000040">
    <property type="protein sequence ID" value="GAA4394991.1"/>
    <property type="molecule type" value="Genomic_DNA"/>
</dbReference>
<accession>A0ABP8JRQ3</accession>
<dbReference type="InterPro" id="IPR015813">
    <property type="entry name" value="Pyrv/PenolPyrv_kinase-like_dom"/>
</dbReference>
<comment type="cofactor">
    <cofactor evidence="1">
        <name>Mg(2+)</name>
        <dbReference type="ChEBI" id="CHEBI:18420"/>
    </cofactor>
</comment>
<reference evidence="7" key="1">
    <citation type="journal article" date="2019" name="Int. J. Syst. Evol. Microbiol.">
        <title>The Global Catalogue of Microorganisms (GCM) 10K type strain sequencing project: providing services to taxonomists for standard genome sequencing and annotation.</title>
        <authorList>
            <consortium name="The Broad Institute Genomics Platform"/>
            <consortium name="The Broad Institute Genome Sequencing Center for Infectious Disease"/>
            <person name="Wu L."/>
            <person name="Ma J."/>
        </authorList>
    </citation>
    <scope>NUCLEOTIDE SEQUENCE [LARGE SCALE GENOMIC DNA]</scope>
    <source>
        <strain evidence="7">JCM 17688</strain>
    </source>
</reference>
<evidence type="ECO:0000313" key="7">
    <source>
        <dbReference type="Proteomes" id="UP001500635"/>
    </source>
</evidence>
<feature type="compositionally biased region" description="Polar residues" evidence="4">
    <location>
        <begin position="119"/>
        <end position="137"/>
    </location>
</feature>
<gene>
    <name evidence="6" type="ORF">GCM10023147_27660</name>
</gene>
<evidence type="ECO:0000259" key="5">
    <source>
        <dbReference type="Pfam" id="PF03328"/>
    </source>
</evidence>
<organism evidence="6 7">
    <name type="scientific">Tsukamurella soli</name>
    <dbReference type="NCBI Taxonomy" id="644556"/>
    <lineage>
        <taxon>Bacteria</taxon>
        <taxon>Bacillati</taxon>
        <taxon>Actinomycetota</taxon>
        <taxon>Actinomycetes</taxon>
        <taxon>Mycobacteriales</taxon>
        <taxon>Tsukamurellaceae</taxon>
        <taxon>Tsukamurella</taxon>
    </lineage>
</organism>
<evidence type="ECO:0000313" key="6">
    <source>
        <dbReference type="EMBL" id="GAA4394991.1"/>
    </source>
</evidence>
<dbReference type="SUPFAM" id="SSF51621">
    <property type="entry name" value="Phosphoenolpyruvate/pyruvate domain"/>
    <property type="match status" value="1"/>
</dbReference>
<proteinExistence type="predicted"/>
<protein>
    <recommendedName>
        <fullName evidence="5">HpcH/HpaI aldolase/citrate lyase domain-containing protein</fullName>
    </recommendedName>
</protein>